<dbReference type="PANTHER" id="PTHR46730">
    <property type="entry name" value="POLYCYSTIN-1"/>
    <property type="match status" value="1"/>
</dbReference>
<reference evidence="9" key="2">
    <citation type="submission" date="2025-08" db="UniProtKB">
        <authorList>
            <consortium name="Ensembl"/>
        </authorList>
    </citation>
    <scope>IDENTIFICATION</scope>
</reference>
<dbReference type="GO" id="GO:0005886">
    <property type="term" value="C:plasma membrane"/>
    <property type="evidence" value="ECO:0007669"/>
    <property type="project" value="TreeGrafter"/>
</dbReference>
<comment type="similarity">
    <text evidence="2">Belongs to the polycystin family.</text>
</comment>
<comment type="subcellular location">
    <subcellularLocation>
        <location evidence="1">Membrane</location>
        <topology evidence="1">Multi-pass membrane protein</topology>
    </subcellularLocation>
</comment>
<dbReference type="Ensembl" id="ENSHHUT00000031672.1">
    <property type="protein sequence ID" value="ENSHHUP00000030407.1"/>
    <property type="gene ID" value="ENSHHUG00000019360.1"/>
</dbReference>
<feature type="compositionally biased region" description="Polar residues" evidence="7">
    <location>
        <begin position="181"/>
        <end position="194"/>
    </location>
</feature>
<dbReference type="GO" id="GO:0005261">
    <property type="term" value="F:monoatomic cation channel activity"/>
    <property type="evidence" value="ECO:0007669"/>
    <property type="project" value="TreeGrafter"/>
</dbReference>
<dbReference type="Pfam" id="PF20519">
    <property type="entry name" value="Polycystin_dom"/>
    <property type="match status" value="1"/>
</dbReference>
<proteinExistence type="inferred from homology"/>
<sequence length="204" mass="22467">MNCLFRNLSKPHSLSHSISPSLSLPTPPFLSCIVSLSSPGTIHGTGAAGWGEGLTGSAVHRKLTQNWTLHTADDNGAWRWGQVMVYGSGGFVQQLNRHIEQTRASLQYLQQLHWMDHMTRAVFVEFSLYNTNTDLLAVFSFLFEFPVSERTQSSLDLLTFRLQPITGLDLQLQLTVTPGSHTKTASASQSQSGYSRGAGAESWN</sequence>
<evidence type="ECO:0000256" key="3">
    <source>
        <dbReference type="ARBA" id="ARBA00022692"/>
    </source>
</evidence>
<dbReference type="InterPro" id="IPR046791">
    <property type="entry name" value="Polycystin_dom"/>
</dbReference>
<dbReference type="STRING" id="62062.ENSHHUP00000030407"/>
<keyword evidence="6" id="KW-0472">Membrane</keyword>
<dbReference type="GO" id="GO:0006816">
    <property type="term" value="P:calcium ion transport"/>
    <property type="evidence" value="ECO:0007669"/>
    <property type="project" value="TreeGrafter"/>
</dbReference>
<reference evidence="10" key="1">
    <citation type="submission" date="2018-06" db="EMBL/GenBank/DDBJ databases">
        <title>Genome assembly of Danube salmon.</title>
        <authorList>
            <person name="Macqueen D.J."/>
            <person name="Gundappa M.K."/>
        </authorList>
    </citation>
    <scope>NUCLEOTIDE SEQUENCE [LARGE SCALE GENOMIC DNA]</scope>
</reference>
<protein>
    <recommendedName>
        <fullName evidence="8">Polycystin domain-containing protein</fullName>
    </recommendedName>
</protein>
<evidence type="ECO:0000259" key="8">
    <source>
        <dbReference type="Pfam" id="PF20519"/>
    </source>
</evidence>
<evidence type="ECO:0000313" key="9">
    <source>
        <dbReference type="Ensembl" id="ENSHHUP00000030407.1"/>
    </source>
</evidence>
<reference evidence="9" key="3">
    <citation type="submission" date="2025-09" db="UniProtKB">
        <authorList>
            <consortium name="Ensembl"/>
        </authorList>
    </citation>
    <scope>IDENTIFICATION</scope>
</reference>
<evidence type="ECO:0000256" key="4">
    <source>
        <dbReference type="ARBA" id="ARBA00022737"/>
    </source>
</evidence>
<evidence type="ECO:0000313" key="10">
    <source>
        <dbReference type="Proteomes" id="UP000314982"/>
    </source>
</evidence>
<dbReference type="AlphaFoldDB" id="A0A4W5LWK1"/>
<keyword evidence="4" id="KW-0677">Repeat</keyword>
<evidence type="ECO:0000256" key="5">
    <source>
        <dbReference type="ARBA" id="ARBA00022989"/>
    </source>
</evidence>
<feature type="domain" description="Polycystin" evidence="8">
    <location>
        <begin position="49"/>
        <end position="162"/>
    </location>
</feature>
<evidence type="ECO:0000256" key="7">
    <source>
        <dbReference type="SAM" id="MobiDB-lite"/>
    </source>
</evidence>
<keyword evidence="10" id="KW-1185">Reference proteome</keyword>
<dbReference type="GeneTree" id="ENSGT00940000167012"/>
<dbReference type="Proteomes" id="UP000314982">
    <property type="component" value="Unassembled WGS sequence"/>
</dbReference>
<evidence type="ECO:0000256" key="6">
    <source>
        <dbReference type="ARBA" id="ARBA00023136"/>
    </source>
</evidence>
<evidence type="ECO:0000256" key="2">
    <source>
        <dbReference type="ARBA" id="ARBA00007200"/>
    </source>
</evidence>
<name>A0A4W5LWK1_9TELE</name>
<keyword evidence="3" id="KW-0812">Transmembrane</keyword>
<organism evidence="9 10">
    <name type="scientific">Hucho hucho</name>
    <name type="common">huchen</name>
    <dbReference type="NCBI Taxonomy" id="62062"/>
    <lineage>
        <taxon>Eukaryota</taxon>
        <taxon>Metazoa</taxon>
        <taxon>Chordata</taxon>
        <taxon>Craniata</taxon>
        <taxon>Vertebrata</taxon>
        <taxon>Euteleostomi</taxon>
        <taxon>Actinopterygii</taxon>
        <taxon>Neopterygii</taxon>
        <taxon>Teleostei</taxon>
        <taxon>Protacanthopterygii</taxon>
        <taxon>Salmoniformes</taxon>
        <taxon>Salmonidae</taxon>
        <taxon>Salmoninae</taxon>
        <taxon>Hucho</taxon>
    </lineage>
</organism>
<feature type="region of interest" description="Disordered" evidence="7">
    <location>
        <begin position="181"/>
        <end position="204"/>
    </location>
</feature>
<dbReference type="PANTHER" id="PTHR46730:SF3">
    <property type="entry name" value="POLYCYSTIN-1"/>
    <property type="match status" value="1"/>
</dbReference>
<accession>A0A4W5LWK1</accession>
<keyword evidence="5" id="KW-1133">Transmembrane helix</keyword>
<evidence type="ECO:0000256" key="1">
    <source>
        <dbReference type="ARBA" id="ARBA00004141"/>
    </source>
</evidence>